<proteinExistence type="predicted"/>
<evidence type="ECO:0000256" key="2">
    <source>
        <dbReference type="ARBA" id="ARBA00023004"/>
    </source>
</evidence>
<evidence type="ECO:0000256" key="3">
    <source>
        <dbReference type="ARBA" id="ARBA00023014"/>
    </source>
</evidence>
<dbReference type="SUPFAM" id="SSF102114">
    <property type="entry name" value="Radical SAM enzymes"/>
    <property type="match status" value="1"/>
</dbReference>
<evidence type="ECO:0000313" key="6">
    <source>
        <dbReference type="Proteomes" id="UP001595616"/>
    </source>
</evidence>
<dbReference type="InterPro" id="IPR058240">
    <property type="entry name" value="rSAM_sf"/>
</dbReference>
<evidence type="ECO:0000259" key="4">
    <source>
        <dbReference type="PROSITE" id="PS51918"/>
    </source>
</evidence>
<dbReference type="InterPro" id="IPR006638">
    <property type="entry name" value="Elp3/MiaA/NifB-like_rSAM"/>
</dbReference>
<keyword evidence="1" id="KW-0479">Metal-binding</keyword>
<comment type="caution">
    <text evidence="5">The sequence shown here is derived from an EMBL/GenBank/DDBJ whole genome shotgun (WGS) entry which is preliminary data.</text>
</comment>
<dbReference type="SFLD" id="SFLDS00029">
    <property type="entry name" value="Radical_SAM"/>
    <property type="match status" value="1"/>
</dbReference>
<dbReference type="SFLD" id="SFLDG01084">
    <property type="entry name" value="Uncharacterised_Radical_SAM_Su"/>
    <property type="match status" value="1"/>
</dbReference>
<dbReference type="Gene3D" id="3.80.30.30">
    <property type="match status" value="1"/>
</dbReference>
<dbReference type="PROSITE" id="PS51918">
    <property type="entry name" value="RADICAL_SAM"/>
    <property type="match status" value="1"/>
</dbReference>
<dbReference type="Pfam" id="PF04055">
    <property type="entry name" value="Radical_SAM"/>
    <property type="match status" value="1"/>
</dbReference>
<feature type="domain" description="Radical SAM core" evidence="4">
    <location>
        <begin position="53"/>
        <end position="284"/>
    </location>
</feature>
<keyword evidence="2" id="KW-0408">Iron</keyword>
<name>A0ABV7YVT2_9BACT</name>
<dbReference type="CDD" id="cd01335">
    <property type="entry name" value="Radical_SAM"/>
    <property type="match status" value="1"/>
</dbReference>
<accession>A0ABV7YVT2</accession>
<gene>
    <name evidence="5" type="ORF">ACFOOI_10100</name>
</gene>
<organism evidence="5 6">
    <name type="scientific">Lacihabitans lacunae</name>
    <dbReference type="NCBI Taxonomy" id="1028214"/>
    <lineage>
        <taxon>Bacteria</taxon>
        <taxon>Pseudomonadati</taxon>
        <taxon>Bacteroidota</taxon>
        <taxon>Cytophagia</taxon>
        <taxon>Cytophagales</taxon>
        <taxon>Leadbetterellaceae</taxon>
        <taxon>Lacihabitans</taxon>
    </lineage>
</organism>
<dbReference type="PANTHER" id="PTHR43432:SF3">
    <property type="entry name" value="SLR0285 PROTEIN"/>
    <property type="match status" value="1"/>
</dbReference>
<evidence type="ECO:0000313" key="5">
    <source>
        <dbReference type="EMBL" id="MFC3811006.1"/>
    </source>
</evidence>
<keyword evidence="3" id="KW-0411">Iron-sulfur</keyword>
<dbReference type="PANTHER" id="PTHR43432">
    <property type="entry name" value="SLR0285 PROTEIN"/>
    <property type="match status" value="1"/>
</dbReference>
<dbReference type="Proteomes" id="UP001595616">
    <property type="component" value="Unassembled WGS sequence"/>
</dbReference>
<dbReference type="EMBL" id="JBHRYQ010000001">
    <property type="protein sequence ID" value="MFC3811006.1"/>
    <property type="molecule type" value="Genomic_DNA"/>
</dbReference>
<dbReference type="SMART" id="SM00729">
    <property type="entry name" value="Elp3"/>
    <property type="match status" value="1"/>
</dbReference>
<keyword evidence="6" id="KW-1185">Reference proteome</keyword>
<dbReference type="InterPro" id="IPR007197">
    <property type="entry name" value="rSAM"/>
</dbReference>
<protein>
    <submittedName>
        <fullName evidence="5">PA0069 family radical SAM protein</fullName>
    </submittedName>
</protein>
<dbReference type="InterPro" id="IPR040086">
    <property type="entry name" value="MJ0683-like"/>
</dbReference>
<dbReference type="RefSeq" id="WP_379837623.1">
    <property type="nucleotide sequence ID" value="NZ_JBHRYQ010000001.1"/>
</dbReference>
<dbReference type="NCBIfam" id="NF033668">
    <property type="entry name" value="rSAM_PA0069"/>
    <property type="match status" value="1"/>
</dbReference>
<reference evidence="6" key="1">
    <citation type="journal article" date="2019" name="Int. J. Syst. Evol. Microbiol.">
        <title>The Global Catalogue of Microorganisms (GCM) 10K type strain sequencing project: providing services to taxonomists for standard genome sequencing and annotation.</title>
        <authorList>
            <consortium name="The Broad Institute Genomics Platform"/>
            <consortium name="The Broad Institute Genome Sequencing Center for Infectious Disease"/>
            <person name="Wu L."/>
            <person name="Ma J."/>
        </authorList>
    </citation>
    <scope>NUCLEOTIDE SEQUENCE [LARGE SCALE GENOMIC DNA]</scope>
    <source>
        <strain evidence="6">CECT 7956</strain>
    </source>
</reference>
<evidence type="ECO:0000256" key="1">
    <source>
        <dbReference type="ARBA" id="ARBA00022723"/>
    </source>
</evidence>
<sequence>MKGQGAVSNVKNKFESQEVFAAWQDEWEPDDKKHKTELRPIVSKTIVNEVKSTDLPFIYSLNPYQGCEHGCSYCFARPTHEYWSLNAGVDFERKILYKPDAAKLLEALFRKKNYKPSTISISGNTDCYQPAERKLELTRKILEVCVKYKHPVGIITKNALLLRDLDLLQELQKDMLISVALSITTLDETLRQKLEPRTSSIANRLKAMQVLSEHNIPVIGMMAPIIPGLNSHEILKMAEAFKNHGANGFSYALVRLNDSVEPIFSEWAHTHYPDRASKILNQIKETHQGKLGSKTPMERMRGTGALAETIRQEAALAKLKFFPDFSFPKLSTEAFEKNRNPQLSLF</sequence>